<keyword evidence="3" id="KW-1185">Reference proteome</keyword>
<comment type="caution">
    <text evidence="2">The sequence shown here is derived from an EMBL/GenBank/DDBJ whole genome shotgun (WGS) entry which is preliminary data.</text>
</comment>
<organism evidence="2 3">
    <name type="scientific">Streptomyces albipurpureus</name>
    <dbReference type="NCBI Taxonomy" id="2897419"/>
    <lineage>
        <taxon>Bacteria</taxon>
        <taxon>Bacillati</taxon>
        <taxon>Actinomycetota</taxon>
        <taxon>Actinomycetes</taxon>
        <taxon>Kitasatosporales</taxon>
        <taxon>Streptomycetaceae</taxon>
        <taxon>Streptomyces</taxon>
    </lineage>
</organism>
<keyword evidence="1" id="KW-0812">Transmembrane</keyword>
<dbReference type="RefSeq" id="WP_250918659.1">
    <property type="nucleotide sequence ID" value="NZ_JAMQAW010000007.1"/>
</dbReference>
<accession>A0ABT0UI46</accession>
<gene>
    <name evidence="2" type="ORF">NBG84_08405</name>
</gene>
<proteinExistence type="predicted"/>
<evidence type="ECO:0000313" key="3">
    <source>
        <dbReference type="Proteomes" id="UP001431429"/>
    </source>
</evidence>
<name>A0ABT0UI46_9ACTN</name>
<evidence type="ECO:0000256" key="1">
    <source>
        <dbReference type="SAM" id="Phobius"/>
    </source>
</evidence>
<feature type="transmembrane region" description="Helical" evidence="1">
    <location>
        <begin position="72"/>
        <end position="90"/>
    </location>
</feature>
<reference evidence="2" key="1">
    <citation type="submission" date="2022-06" db="EMBL/GenBank/DDBJ databases">
        <title>Genome public.</title>
        <authorList>
            <person name="Sun Q."/>
        </authorList>
    </citation>
    <scope>NUCLEOTIDE SEQUENCE</scope>
    <source>
        <strain evidence="2">CWNU-1</strain>
    </source>
</reference>
<keyword evidence="1" id="KW-1133">Transmembrane helix</keyword>
<sequence>MSDYALPVLPNQLLLMGLSALHPRRWRMIALTFVLASATGAFLTALVFQTAGPWLLSTIGGLAPQREELREVSGLITQYGVWAVAVLALLPWTPRAAVVMCALVGVPPWTIAVAVLVGRPVPVTLLALGGARAPLLLRRSRRLDRVLTEVETHRALAARGAGGAGTSDE</sequence>
<evidence type="ECO:0000313" key="2">
    <source>
        <dbReference type="EMBL" id="MCM2388318.1"/>
    </source>
</evidence>
<protein>
    <submittedName>
        <fullName evidence="2">Uncharacterized protein</fullName>
    </submittedName>
</protein>
<feature type="transmembrane region" description="Helical" evidence="1">
    <location>
        <begin position="28"/>
        <end position="52"/>
    </location>
</feature>
<dbReference type="EMBL" id="JAMQAW010000007">
    <property type="protein sequence ID" value="MCM2388318.1"/>
    <property type="molecule type" value="Genomic_DNA"/>
</dbReference>
<dbReference type="Proteomes" id="UP001431429">
    <property type="component" value="Unassembled WGS sequence"/>
</dbReference>
<keyword evidence="1" id="KW-0472">Membrane</keyword>